<keyword evidence="1" id="KW-1133">Transmembrane helix</keyword>
<gene>
    <name evidence="2" type="ORF">SAMN04489740_2722</name>
</gene>
<keyword evidence="1" id="KW-0812">Transmembrane</keyword>
<feature type="transmembrane region" description="Helical" evidence="1">
    <location>
        <begin position="6"/>
        <end position="23"/>
    </location>
</feature>
<reference evidence="2 3" key="1">
    <citation type="submission" date="2016-10" db="EMBL/GenBank/DDBJ databases">
        <authorList>
            <person name="de Groot N.N."/>
        </authorList>
    </citation>
    <scope>NUCLEOTIDE SEQUENCE [LARGE SCALE GENOMIC DNA]</scope>
    <source>
        <strain evidence="2 3">DSM 22274</strain>
    </source>
</reference>
<dbReference type="EMBL" id="FNTV01000001">
    <property type="protein sequence ID" value="SEE83526.1"/>
    <property type="molecule type" value="Genomic_DNA"/>
</dbReference>
<name>A0A1H5M2M8_9MICC</name>
<dbReference type="AlphaFoldDB" id="A0A1H5M2M8"/>
<proteinExistence type="predicted"/>
<keyword evidence="1" id="KW-0472">Membrane</keyword>
<sequence>MSDVPWFAIAVICFGLAWLIGKIPPSKRK</sequence>
<organism evidence="2 3">
    <name type="scientific">Arthrobacter alpinus</name>
    <dbReference type="NCBI Taxonomy" id="656366"/>
    <lineage>
        <taxon>Bacteria</taxon>
        <taxon>Bacillati</taxon>
        <taxon>Actinomycetota</taxon>
        <taxon>Actinomycetes</taxon>
        <taxon>Micrococcales</taxon>
        <taxon>Micrococcaceae</taxon>
        <taxon>Arthrobacter</taxon>
    </lineage>
</organism>
<accession>A0A1H5M2M8</accession>
<dbReference type="Proteomes" id="UP000182725">
    <property type="component" value="Unassembled WGS sequence"/>
</dbReference>
<protein>
    <submittedName>
        <fullName evidence="2">Uncharacterized protein</fullName>
    </submittedName>
</protein>
<evidence type="ECO:0000256" key="1">
    <source>
        <dbReference type="SAM" id="Phobius"/>
    </source>
</evidence>
<evidence type="ECO:0000313" key="3">
    <source>
        <dbReference type="Proteomes" id="UP000182725"/>
    </source>
</evidence>
<evidence type="ECO:0000313" key="2">
    <source>
        <dbReference type="EMBL" id="SEE83526.1"/>
    </source>
</evidence>